<sequence>MDLYCYEPKRAAINCMERLQDEAKPTKLFEENTSKQMIACFSINTVVTAVALEQRRRSILNGTTICLPEVIGEFRKTEQANHSSS</sequence>
<name>A0A8X6TZV1_NEPPI</name>
<comment type="caution">
    <text evidence="1">The sequence shown here is derived from an EMBL/GenBank/DDBJ whole genome shotgun (WGS) entry which is preliminary data.</text>
</comment>
<proteinExistence type="predicted"/>
<keyword evidence="2" id="KW-1185">Reference proteome</keyword>
<accession>A0A8X6TZV1</accession>
<reference evidence="1" key="1">
    <citation type="submission" date="2020-08" db="EMBL/GenBank/DDBJ databases">
        <title>Multicomponent nature underlies the extraordinary mechanical properties of spider dragline silk.</title>
        <authorList>
            <person name="Kono N."/>
            <person name="Nakamura H."/>
            <person name="Mori M."/>
            <person name="Yoshida Y."/>
            <person name="Ohtoshi R."/>
            <person name="Malay A.D."/>
            <person name="Moran D.A.P."/>
            <person name="Tomita M."/>
            <person name="Numata K."/>
            <person name="Arakawa K."/>
        </authorList>
    </citation>
    <scope>NUCLEOTIDE SEQUENCE</scope>
</reference>
<gene>
    <name evidence="1" type="ORF">NPIL_319651</name>
</gene>
<dbReference type="Proteomes" id="UP000887013">
    <property type="component" value="Unassembled WGS sequence"/>
</dbReference>
<dbReference type="EMBL" id="BMAW01070810">
    <property type="protein sequence ID" value="GFT75271.1"/>
    <property type="molecule type" value="Genomic_DNA"/>
</dbReference>
<evidence type="ECO:0000313" key="2">
    <source>
        <dbReference type="Proteomes" id="UP000887013"/>
    </source>
</evidence>
<evidence type="ECO:0000313" key="1">
    <source>
        <dbReference type="EMBL" id="GFT75271.1"/>
    </source>
</evidence>
<protein>
    <submittedName>
        <fullName evidence="1">Uncharacterized protein</fullName>
    </submittedName>
</protein>
<organism evidence="1 2">
    <name type="scientific">Nephila pilipes</name>
    <name type="common">Giant wood spider</name>
    <name type="synonym">Nephila maculata</name>
    <dbReference type="NCBI Taxonomy" id="299642"/>
    <lineage>
        <taxon>Eukaryota</taxon>
        <taxon>Metazoa</taxon>
        <taxon>Ecdysozoa</taxon>
        <taxon>Arthropoda</taxon>
        <taxon>Chelicerata</taxon>
        <taxon>Arachnida</taxon>
        <taxon>Araneae</taxon>
        <taxon>Araneomorphae</taxon>
        <taxon>Entelegynae</taxon>
        <taxon>Araneoidea</taxon>
        <taxon>Nephilidae</taxon>
        <taxon>Nephila</taxon>
    </lineage>
</organism>
<dbReference type="AlphaFoldDB" id="A0A8X6TZV1"/>